<dbReference type="EMBL" id="LK032764">
    <property type="protein sequence ID" value="CDY48294.1"/>
    <property type="molecule type" value="Genomic_DNA"/>
</dbReference>
<sequence>MVRLGASILYTQENLYSVETLFSGLGLLYMAKKKWSKTLSACPSGGSSCKDH</sequence>
<proteinExistence type="predicted"/>
<evidence type="ECO:0000313" key="1">
    <source>
        <dbReference type="EMBL" id="CDY48294.1"/>
    </source>
</evidence>
<dbReference type="AlphaFoldDB" id="A0A078IFZ5"/>
<organism evidence="1 2">
    <name type="scientific">Brassica napus</name>
    <name type="common">Rape</name>
    <dbReference type="NCBI Taxonomy" id="3708"/>
    <lineage>
        <taxon>Eukaryota</taxon>
        <taxon>Viridiplantae</taxon>
        <taxon>Streptophyta</taxon>
        <taxon>Embryophyta</taxon>
        <taxon>Tracheophyta</taxon>
        <taxon>Spermatophyta</taxon>
        <taxon>Magnoliopsida</taxon>
        <taxon>eudicotyledons</taxon>
        <taxon>Gunneridae</taxon>
        <taxon>Pentapetalae</taxon>
        <taxon>rosids</taxon>
        <taxon>malvids</taxon>
        <taxon>Brassicales</taxon>
        <taxon>Brassicaceae</taxon>
        <taxon>Brassiceae</taxon>
        <taxon>Brassica</taxon>
    </lineage>
</organism>
<accession>A0A078IFZ5</accession>
<reference evidence="1 2" key="1">
    <citation type="journal article" date="2014" name="Science">
        <title>Plant genetics. Early allopolyploid evolution in the post-Neolithic Brassica napus oilseed genome.</title>
        <authorList>
            <person name="Chalhoub B."/>
            <person name="Denoeud F."/>
            <person name="Liu S."/>
            <person name="Parkin I.A."/>
            <person name="Tang H."/>
            <person name="Wang X."/>
            <person name="Chiquet J."/>
            <person name="Belcram H."/>
            <person name="Tong C."/>
            <person name="Samans B."/>
            <person name="Correa M."/>
            <person name="Da Silva C."/>
            <person name="Just J."/>
            <person name="Falentin C."/>
            <person name="Koh C.S."/>
            <person name="Le Clainche I."/>
            <person name="Bernard M."/>
            <person name="Bento P."/>
            <person name="Noel B."/>
            <person name="Labadie K."/>
            <person name="Alberti A."/>
            <person name="Charles M."/>
            <person name="Arnaud D."/>
            <person name="Guo H."/>
            <person name="Daviaud C."/>
            <person name="Alamery S."/>
            <person name="Jabbari K."/>
            <person name="Zhao M."/>
            <person name="Edger P.P."/>
            <person name="Chelaifa H."/>
            <person name="Tack D."/>
            <person name="Lassalle G."/>
            <person name="Mestiri I."/>
            <person name="Schnel N."/>
            <person name="Le Paslier M.C."/>
            <person name="Fan G."/>
            <person name="Renault V."/>
            <person name="Bayer P.E."/>
            <person name="Golicz A.A."/>
            <person name="Manoli S."/>
            <person name="Lee T.H."/>
            <person name="Thi V.H."/>
            <person name="Chalabi S."/>
            <person name="Hu Q."/>
            <person name="Fan C."/>
            <person name="Tollenaere R."/>
            <person name="Lu Y."/>
            <person name="Battail C."/>
            <person name="Shen J."/>
            <person name="Sidebottom C.H."/>
            <person name="Wang X."/>
            <person name="Canaguier A."/>
            <person name="Chauveau A."/>
            <person name="Berard A."/>
            <person name="Deniot G."/>
            <person name="Guan M."/>
            <person name="Liu Z."/>
            <person name="Sun F."/>
            <person name="Lim Y.P."/>
            <person name="Lyons E."/>
            <person name="Town C.D."/>
            <person name="Bancroft I."/>
            <person name="Wang X."/>
            <person name="Meng J."/>
            <person name="Ma J."/>
            <person name="Pires J.C."/>
            <person name="King G.J."/>
            <person name="Brunel D."/>
            <person name="Delourme R."/>
            <person name="Renard M."/>
            <person name="Aury J.M."/>
            <person name="Adams K.L."/>
            <person name="Batley J."/>
            <person name="Snowdon R.J."/>
            <person name="Tost J."/>
            <person name="Edwards D."/>
            <person name="Zhou Y."/>
            <person name="Hua W."/>
            <person name="Sharpe A.G."/>
            <person name="Paterson A.H."/>
            <person name="Guan C."/>
            <person name="Wincker P."/>
        </authorList>
    </citation>
    <scope>NUCLEOTIDE SEQUENCE [LARGE SCALE GENOMIC DNA]</scope>
    <source>
        <strain evidence="2">cv. Darmor-bzh</strain>
    </source>
</reference>
<dbReference type="Proteomes" id="UP000028999">
    <property type="component" value="Unassembled WGS sequence"/>
</dbReference>
<protein>
    <submittedName>
        <fullName evidence="1">BnaC01g31480D protein</fullName>
    </submittedName>
</protein>
<evidence type="ECO:0000313" key="2">
    <source>
        <dbReference type="Proteomes" id="UP000028999"/>
    </source>
</evidence>
<keyword evidence="2" id="KW-1185">Reference proteome</keyword>
<dbReference type="PaxDb" id="3708-A0A078IFZ5"/>
<name>A0A078IFZ5_BRANA</name>
<gene>
    <name evidence="1" type="primary">BnaC01g31480D</name>
    <name evidence="1" type="ORF">GSBRNA2T00089175001</name>
</gene>
<dbReference type="Gramene" id="CDY48294">
    <property type="protein sequence ID" value="CDY48294"/>
    <property type="gene ID" value="GSBRNA2T00089175001"/>
</dbReference>